<keyword evidence="3" id="KW-0997">Cell inner membrane</keyword>
<evidence type="ECO:0000256" key="7">
    <source>
        <dbReference type="SAM" id="Phobius"/>
    </source>
</evidence>
<feature type="transmembrane region" description="Helical" evidence="7">
    <location>
        <begin position="239"/>
        <end position="257"/>
    </location>
</feature>
<dbReference type="PANTHER" id="PTHR33362">
    <property type="entry name" value="SIALIC ACID TRAP TRANSPORTER PERMEASE PROTEIN SIAT-RELATED"/>
    <property type="match status" value="1"/>
</dbReference>
<keyword evidence="2" id="KW-1003">Cell membrane</keyword>
<feature type="transmembrane region" description="Helical" evidence="7">
    <location>
        <begin position="353"/>
        <end position="378"/>
    </location>
</feature>
<comment type="caution">
    <text evidence="9">The sequence shown here is derived from an EMBL/GenBank/DDBJ whole genome shotgun (WGS) entry which is preliminary data.</text>
</comment>
<evidence type="ECO:0000256" key="2">
    <source>
        <dbReference type="ARBA" id="ARBA00022475"/>
    </source>
</evidence>
<dbReference type="Proteomes" id="UP000053512">
    <property type="component" value="Unassembled WGS sequence"/>
</dbReference>
<dbReference type="PANTHER" id="PTHR33362:SF3">
    <property type="entry name" value="SIALIC ACID TRAP TRANSPORTER PERMEASE PROTEIN SIAT"/>
    <property type="match status" value="1"/>
</dbReference>
<dbReference type="RefSeq" id="WP_058872798.1">
    <property type="nucleotide sequence ID" value="NZ_LQBK01000004.1"/>
</dbReference>
<dbReference type="EMBL" id="LQBK01000004">
    <property type="protein sequence ID" value="KUG61382.1"/>
    <property type="molecule type" value="Genomic_DNA"/>
</dbReference>
<evidence type="ECO:0000313" key="9">
    <source>
        <dbReference type="EMBL" id="KUG61382.1"/>
    </source>
</evidence>
<feature type="transmembrane region" description="Helical" evidence="7">
    <location>
        <begin position="169"/>
        <end position="191"/>
    </location>
</feature>
<protein>
    <submittedName>
        <fullName evidence="9">C4-dicarboxylate ABC transporter permease</fullName>
    </submittedName>
</protein>
<evidence type="ECO:0000313" key="10">
    <source>
        <dbReference type="Proteomes" id="UP000053512"/>
    </source>
</evidence>
<evidence type="ECO:0000256" key="4">
    <source>
        <dbReference type="ARBA" id="ARBA00022692"/>
    </source>
</evidence>
<evidence type="ECO:0000256" key="3">
    <source>
        <dbReference type="ARBA" id="ARBA00022519"/>
    </source>
</evidence>
<dbReference type="InterPro" id="IPR004681">
    <property type="entry name" value="TRAP_DctM"/>
</dbReference>
<sequence length="424" mass="44242">MSIWILAVLIVVLIGLRTPVGLAFLGPSVLYMLLEGNSAGLGFRQAFNGVASFPLLAVPLFILLGSIANRAGIADRIFDFALALLGRVRGNLGYVNIATSLGFSWMSGSALADAAALGKIQVPAMMKAGYTFRFASGLTAASALIAPVMPPSIPAVIYASVAALSTGALFAGSVLPAFLMAAGLALTVLLLTRRNTALETIPFNWSTLGTATLRVIGPLGAPVIILGGILLGLFTPTEAAAVGVAYMVVLGFVYRTLNLRSLVEAVREAATTTAAITLILASASLLGWILARERVPQEVAEFVTSFTDSPIVFLLLINVLLILLGMVIDATAVIMITVPVLMPIATQFGIDPIHLGVIIIVNLMIGLLTPPVGSVLYVMSSVTRRGVDEVFRGIAVFLVPLVVVQLIITFFPPVVTGLPALLGL</sequence>
<dbReference type="InterPro" id="IPR010656">
    <property type="entry name" value="DctM"/>
</dbReference>
<dbReference type="GO" id="GO:0005886">
    <property type="term" value="C:plasma membrane"/>
    <property type="evidence" value="ECO:0007669"/>
    <property type="project" value="UniProtKB-SubCell"/>
</dbReference>
<dbReference type="OrthoDB" id="9777699at2"/>
<feature type="transmembrane region" description="Helical" evidence="7">
    <location>
        <begin position="311"/>
        <end position="341"/>
    </location>
</feature>
<feature type="transmembrane region" description="Helical" evidence="7">
    <location>
        <begin position="269"/>
        <end position="291"/>
    </location>
</feature>
<evidence type="ECO:0000259" key="8">
    <source>
        <dbReference type="Pfam" id="PF06808"/>
    </source>
</evidence>
<feature type="transmembrane region" description="Helical" evidence="7">
    <location>
        <begin position="211"/>
        <end position="233"/>
    </location>
</feature>
<dbReference type="NCBIfam" id="TIGR00786">
    <property type="entry name" value="dctM"/>
    <property type="match status" value="1"/>
</dbReference>
<keyword evidence="6 7" id="KW-0472">Membrane</keyword>
<keyword evidence="4 7" id="KW-0812">Transmembrane</keyword>
<feature type="transmembrane region" description="Helical" evidence="7">
    <location>
        <begin position="390"/>
        <end position="411"/>
    </location>
</feature>
<evidence type="ECO:0000256" key="1">
    <source>
        <dbReference type="ARBA" id="ARBA00004429"/>
    </source>
</evidence>
<proteinExistence type="predicted"/>
<organism evidence="9 10">
    <name type="scientific">Kocuria rosea subsp. polaris</name>
    <dbReference type="NCBI Taxonomy" id="136273"/>
    <lineage>
        <taxon>Bacteria</taxon>
        <taxon>Bacillati</taxon>
        <taxon>Actinomycetota</taxon>
        <taxon>Actinomycetes</taxon>
        <taxon>Micrococcales</taxon>
        <taxon>Micrococcaceae</taxon>
        <taxon>Kocuria</taxon>
    </lineage>
</organism>
<accession>A0A0W8INJ1</accession>
<name>A0A0W8INJ1_KOCRO</name>
<keyword evidence="5 7" id="KW-1133">Transmembrane helix</keyword>
<dbReference type="PIRSF" id="PIRSF006066">
    <property type="entry name" value="HI0050"/>
    <property type="match status" value="1"/>
</dbReference>
<dbReference type="Pfam" id="PF06808">
    <property type="entry name" value="DctM"/>
    <property type="match status" value="1"/>
</dbReference>
<dbReference type="AlphaFoldDB" id="A0A0W8INJ1"/>
<feature type="transmembrane region" description="Helical" evidence="7">
    <location>
        <begin position="47"/>
        <end position="68"/>
    </location>
</feature>
<comment type="subcellular location">
    <subcellularLocation>
        <location evidence="1">Cell inner membrane</location>
        <topology evidence="1">Multi-pass membrane protein</topology>
    </subcellularLocation>
</comment>
<dbReference type="GO" id="GO:0022857">
    <property type="term" value="F:transmembrane transporter activity"/>
    <property type="evidence" value="ECO:0007669"/>
    <property type="project" value="TreeGrafter"/>
</dbReference>
<feature type="domain" description="TRAP C4-dicarboxylate transport system permease DctM subunit" evidence="8">
    <location>
        <begin position="8"/>
        <end position="413"/>
    </location>
</feature>
<evidence type="ECO:0000256" key="6">
    <source>
        <dbReference type="ARBA" id="ARBA00023136"/>
    </source>
</evidence>
<reference evidence="10" key="1">
    <citation type="submission" date="2015-12" db="EMBL/GenBank/DDBJ databases">
        <authorList>
            <person name="Nair G.R."/>
            <person name="Kaur G."/>
            <person name="Mayilraj S."/>
        </authorList>
    </citation>
    <scope>NUCLEOTIDE SEQUENCE [LARGE SCALE GENOMIC DNA]</scope>
    <source>
        <strain evidence="10">CD08_4</strain>
    </source>
</reference>
<gene>
    <name evidence="9" type="ORF">AVL61_00150</name>
</gene>
<evidence type="ECO:0000256" key="5">
    <source>
        <dbReference type="ARBA" id="ARBA00022989"/>
    </source>
</evidence>